<evidence type="ECO:0000256" key="1">
    <source>
        <dbReference type="SAM" id="SignalP"/>
    </source>
</evidence>
<evidence type="ECO:0000313" key="2">
    <source>
        <dbReference type="EMBL" id="MBR9726504.1"/>
    </source>
</evidence>
<name>A0ABS5HXM7_9GAMM</name>
<reference evidence="2 3" key="1">
    <citation type="submission" date="2020-02" db="EMBL/GenBank/DDBJ databases">
        <title>Shewanella WXL01 sp. nov., a marine bacterium isolated from green algae in Luhuitou Fringing Reef (Northern South China Sea).</title>
        <authorList>
            <person name="Wang X."/>
        </authorList>
    </citation>
    <scope>NUCLEOTIDE SEQUENCE [LARGE SCALE GENOMIC DNA]</scope>
    <source>
        <strain evidence="2 3">MCCC 1A01895</strain>
    </source>
</reference>
<dbReference type="EMBL" id="JAAIKR010000001">
    <property type="protein sequence ID" value="MBR9726504.1"/>
    <property type="molecule type" value="Genomic_DNA"/>
</dbReference>
<comment type="caution">
    <text evidence="2">The sequence shown here is derived from an EMBL/GenBank/DDBJ whole genome shotgun (WGS) entry which is preliminary data.</text>
</comment>
<proteinExistence type="predicted"/>
<dbReference type="Proteomes" id="UP000811844">
    <property type="component" value="Unassembled WGS sequence"/>
</dbReference>
<protein>
    <submittedName>
        <fullName evidence="2">Uncharacterized protein</fullName>
    </submittedName>
</protein>
<feature type="signal peptide" evidence="1">
    <location>
        <begin position="1"/>
        <end position="20"/>
    </location>
</feature>
<accession>A0ABS5HXM7</accession>
<gene>
    <name evidence="2" type="ORF">G3R48_00655</name>
</gene>
<feature type="chain" id="PRO_5045364085" evidence="1">
    <location>
        <begin position="21"/>
        <end position="402"/>
    </location>
</feature>
<evidence type="ECO:0000313" key="3">
    <source>
        <dbReference type="Proteomes" id="UP000811844"/>
    </source>
</evidence>
<organism evidence="2 3">
    <name type="scientific">Shewanella intestini</name>
    <dbReference type="NCBI Taxonomy" id="2017544"/>
    <lineage>
        <taxon>Bacteria</taxon>
        <taxon>Pseudomonadati</taxon>
        <taxon>Pseudomonadota</taxon>
        <taxon>Gammaproteobacteria</taxon>
        <taxon>Alteromonadales</taxon>
        <taxon>Shewanellaceae</taxon>
        <taxon>Shewanella</taxon>
    </lineage>
</organism>
<keyword evidence="3" id="KW-1185">Reference proteome</keyword>
<sequence>MRYGLIPLALLCLYASNSFAALEVITSSEENTLSEIESQYDIDPMLIAVNDKFSRHNKKAYDIEELQDSIASEKDHYQSLLSQLQAKILSQSTMAPFYHQVETVVKNIDSLEKRSQTETAALKKEIMDIHSEYDAINQQRADKSQKLFKLKTSITDRLIADLSKPSSQLPITIDGSTECSKYQSISDCLKESKNFILTNTRNDSPFLNNKSVLLSYEVVDASMNMHGNLHYKVAMNFKPSYNKKIDAILAEKLGLKSAMITLVSNVAADWYINGTKIGTGKKLFHEIPLGKHGILASYQSKDKSSVETIEGNGVFNYNFNVPVASKNSVELLPETTKNTNKTSSSTAIKPKAKYTLFSDQTSTKTTQAVNKTKNNSGYEYFMGVKPETKKQQVQFSHKPATN</sequence>
<keyword evidence="1" id="KW-0732">Signal</keyword>